<protein>
    <submittedName>
        <fullName evidence="1">Uncharacterized protein</fullName>
    </submittedName>
</protein>
<dbReference type="RefSeq" id="WP_286247612.1">
    <property type="nucleotide sequence ID" value="NZ_AP018448.1"/>
</dbReference>
<accession>A0ABM8HKH0</accession>
<sequence length="60" mass="6353">MGDGCPNGGAGHRRLWVLHGIAGRLLEAESRGLWGKPEPAVLEGLRQVYLETEGGLEGGE</sequence>
<dbReference type="EMBL" id="AP018448">
    <property type="protein sequence ID" value="BBC29504.1"/>
    <property type="molecule type" value="Genomic_DNA"/>
</dbReference>
<gene>
    <name evidence="1" type="ORF">SGFS_007980</name>
</gene>
<evidence type="ECO:0000313" key="2">
    <source>
        <dbReference type="Proteomes" id="UP001321542"/>
    </source>
</evidence>
<reference evidence="1 2" key="1">
    <citation type="journal article" date="2010" name="ChemBioChem">
        <title>Cloning and characterization of the biosynthetic gene cluster of 16-membered macrolide antibiotic FD-891: involvement of a dual functional cytochrome P450 monooxygenase catalyzing epoxidation and hydroxylation.</title>
        <authorList>
            <person name="Kudo F."/>
            <person name="Motegi A."/>
            <person name="Mizoue K."/>
            <person name="Eguchi T."/>
        </authorList>
    </citation>
    <scope>NUCLEOTIDE SEQUENCE [LARGE SCALE GENOMIC DNA]</scope>
    <source>
        <strain evidence="1 2">A-8890</strain>
    </source>
</reference>
<reference evidence="1 2" key="2">
    <citation type="journal article" date="2023" name="ChemBioChem">
        <title>Acyltransferase Domain Exchange between Two Independent Type I Polyketide Synthases in the Same Producer Strain of Macrolide Antibiotics.</title>
        <authorList>
            <person name="Kudo F."/>
            <person name="Kishikawa K."/>
            <person name="Tsuboi K."/>
            <person name="Kido T."/>
            <person name="Usui T."/>
            <person name="Hashimoto J."/>
            <person name="Shin-Ya K."/>
            <person name="Miyanaga A."/>
            <person name="Eguchi T."/>
        </authorList>
    </citation>
    <scope>NUCLEOTIDE SEQUENCE [LARGE SCALE GENOMIC DNA]</scope>
    <source>
        <strain evidence="1 2">A-8890</strain>
    </source>
</reference>
<organism evidence="1 2">
    <name type="scientific">Streptomyces graminofaciens</name>
    <dbReference type="NCBI Taxonomy" id="68212"/>
    <lineage>
        <taxon>Bacteria</taxon>
        <taxon>Bacillati</taxon>
        <taxon>Actinomycetota</taxon>
        <taxon>Actinomycetes</taxon>
        <taxon>Kitasatosporales</taxon>
        <taxon>Streptomycetaceae</taxon>
        <taxon>Streptomyces</taxon>
    </lineage>
</organism>
<evidence type="ECO:0000313" key="1">
    <source>
        <dbReference type="EMBL" id="BBC29504.1"/>
    </source>
</evidence>
<dbReference type="Proteomes" id="UP001321542">
    <property type="component" value="Chromosome"/>
</dbReference>
<name>A0ABM8HKH0_9ACTN</name>
<keyword evidence="2" id="KW-1185">Reference proteome</keyword>
<proteinExistence type="predicted"/>